<dbReference type="InterPro" id="IPR029402">
    <property type="entry name" value="TGT_C2"/>
</dbReference>
<dbReference type="Pfam" id="PF01472">
    <property type="entry name" value="PUA"/>
    <property type="match status" value="1"/>
</dbReference>
<gene>
    <name evidence="2" type="ORF">MsAc7_12550</name>
</gene>
<dbReference type="InterPro" id="IPR015947">
    <property type="entry name" value="PUA-like_sf"/>
</dbReference>
<dbReference type="Gene3D" id="3.10.450.90">
    <property type="entry name" value="ArcTGT, C2 domain"/>
    <property type="match status" value="1"/>
</dbReference>
<dbReference type="InterPro" id="IPR036974">
    <property type="entry name" value="PUA_sf"/>
</dbReference>
<reference evidence="2 3" key="1">
    <citation type="submission" date="2023-07" db="EMBL/GenBank/DDBJ databases">
        <title>Closed genoem sequence of Methanosarcinaceae archaeon Ac7.</title>
        <authorList>
            <person name="Poehlein A."/>
            <person name="Protasov E."/>
            <person name="Platt K."/>
            <person name="Reeh H."/>
            <person name="Daniel R."/>
            <person name="Brune A."/>
        </authorList>
    </citation>
    <scope>NUCLEOTIDE SEQUENCE [LARGE SCALE GENOMIC DNA]</scope>
    <source>
        <strain evidence="2 3">Ac7</strain>
    </source>
</reference>
<name>A0AA96VFK6_9EURY</name>
<protein>
    <recommendedName>
        <fullName evidence="1">PUA domain-containing protein</fullName>
    </recommendedName>
</protein>
<dbReference type="SUPFAM" id="SSF88802">
    <property type="entry name" value="Pre-PUA domain"/>
    <property type="match status" value="1"/>
</dbReference>
<dbReference type="SMART" id="SM00359">
    <property type="entry name" value="PUA"/>
    <property type="match status" value="1"/>
</dbReference>
<dbReference type="EMBL" id="CP131060">
    <property type="protein sequence ID" value="WNY25697.1"/>
    <property type="molecule type" value="Genomic_DNA"/>
</dbReference>
<dbReference type="InterPro" id="IPR038250">
    <property type="entry name" value="TGT_C2_sf"/>
</dbReference>
<dbReference type="PROSITE" id="PS50890">
    <property type="entry name" value="PUA"/>
    <property type="match status" value="1"/>
</dbReference>
<dbReference type="SUPFAM" id="SSF88697">
    <property type="entry name" value="PUA domain-like"/>
    <property type="match status" value="1"/>
</dbReference>
<dbReference type="CDD" id="cd21149">
    <property type="entry name" value="PUA_archaeosine_TGT"/>
    <property type="match status" value="1"/>
</dbReference>
<dbReference type="Pfam" id="PF14810">
    <property type="entry name" value="TGT_C2"/>
    <property type="match status" value="1"/>
</dbReference>
<dbReference type="GO" id="GO:0003723">
    <property type="term" value="F:RNA binding"/>
    <property type="evidence" value="ECO:0007669"/>
    <property type="project" value="InterPro"/>
</dbReference>
<dbReference type="AlphaFoldDB" id="A0AA96VFK6"/>
<dbReference type="InterPro" id="IPR002478">
    <property type="entry name" value="PUA"/>
</dbReference>
<evidence type="ECO:0000313" key="3">
    <source>
        <dbReference type="Proteomes" id="UP001303587"/>
    </source>
</evidence>
<keyword evidence="3" id="KW-1185">Reference proteome</keyword>
<organism evidence="2 3">
    <name type="scientific">Methanolapillus millepedarum</name>
    <dbReference type="NCBI Taxonomy" id="3028296"/>
    <lineage>
        <taxon>Archaea</taxon>
        <taxon>Methanobacteriati</taxon>
        <taxon>Methanobacteriota</taxon>
        <taxon>Stenosarchaea group</taxon>
        <taxon>Methanomicrobia</taxon>
        <taxon>Methanosarcinales</taxon>
        <taxon>Methanosarcinaceae</taxon>
        <taxon>Methanolapillus</taxon>
    </lineage>
</organism>
<dbReference type="Proteomes" id="UP001303587">
    <property type="component" value="Chromosome"/>
</dbReference>
<dbReference type="Gene3D" id="2.30.130.10">
    <property type="entry name" value="PUA domain"/>
    <property type="match status" value="1"/>
</dbReference>
<evidence type="ECO:0000259" key="1">
    <source>
        <dbReference type="SMART" id="SM00359"/>
    </source>
</evidence>
<evidence type="ECO:0000313" key="2">
    <source>
        <dbReference type="EMBL" id="WNY25697.1"/>
    </source>
</evidence>
<proteinExistence type="predicted"/>
<feature type="domain" description="PUA" evidence="1">
    <location>
        <begin position="95"/>
        <end position="169"/>
    </location>
</feature>
<sequence length="176" mass="19683">MYGRFLNLMNATTSTNPNMRLRRVRMMADYQFGKGAGIALFDDNVTFLLSKTKRIRQVRTADGERIATIRAKDGFFTLSMKGAERIHTHLKAPRLRAIICEDAVPFVSKGKTAFAKHIISIDPDVRAKEEILVTDKNDRLLATGQLALSPDEILAGNYGVGVFVRNGIEKEDNPEE</sequence>
<accession>A0AA96VFK6</accession>